<reference evidence="1" key="1">
    <citation type="submission" date="2013-05" db="EMBL/GenBank/DDBJ databases">
        <authorList>
            <person name="Yim A.K.Y."/>
            <person name="Chan T.F."/>
            <person name="Ji K.M."/>
            <person name="Liu X.Y."/>
            <person name="Zhou J.W."/>
            <person name="Li R.Q."/>
            <person name="Yang K.Y."/>
            <person name="Li J."/>
            <person name="Li M."/>
            <person name="Law P.T.W."/>
            <person name="Wu Y.L."/>
            <person name="Cai Z.L."/>
            <person name="Qin H."/>
            <person name="Bao Y."/>
            <person name="Leung R.K.K."/>
            <person name="Ng P.K.S."/>
            <person name="Zou J."/>
            <person name="Zhong X.J."/>
            <person name="Ran P.X."/>
            <person name="Zhong N.S."/>
            <person name="Liu Z.G."/>
            <person name="Tsui S.K.W."/>
        </authorList>
    </citation>
    <scope>NUCLEOTIDE SEQUENCE</scope>
    <source>
        <strain evidence="1">Derf</strain>
        <tissue evidence="1">Whole organism</tissue>
    </source>
</reference>
<dbReference type="AlphaFoldDB" id="A0A922L6T0"/>
<proteinExistence type="predicted"/>
<evidence type="ECO:0000313" key="1">
    <source>
        <dbReference type="EMBL" id="KAH9521408.1"/>
    </source>
</evidence>
<gene>
    <name evidence="1" type="primary">EPM2AIP1_2</name>
    <name evidence="1" type="ORF">DERF_005069</name>
</gene>
<dbReference type="Proteomes" id="UP000790347">
    <property type="component" value="Unassembled WGS sequence"/>
</dbReference>
<accession>A0A922L6T0</accession>
<evidence type="ECO:0000313" key="2">
    <source>
        <dbReference type="Proteomes" id="UP000790347"/>
    </source>
</evidence>
<name>A0A922L6T0_DERFA</name>
<organism evidence="1 2">
    <name type="scientific">Dermatophagoides farinae</name>
    <name type="common">American house dust mite</name>
    <dbReference type="NCBI Taxonomy" id="6954"/>
    <lineage>
        <taxon>Eukaryota</taxon>
        <taxon>Metazoa</taxon>
        <taxon>Ecdysozoa</taxon>
        <taxon>Arthropoda</taxon>
        <taxon>Chelicerata</taxon>
        <taxon>Arachnida</taxon>
        <taxon>Acari</taxon>
        <taxon>Acariformes</taxon>
        <taxon>Sarcoptiformes</taxon>
        <taxon>Astigmata</taxon>
        <taxon>Psoroptidia</taxon>
        <taxon>Analgoidea</taxon>
        <taxon>Pyroglyphidae</taxon>
        <taxon>Dermatophagoidinae</taxon>
        <taxon>Dermatophagoides</taxon>
    </lineage>
</organism>
<keyword evidence="2" id="KW-1185">Reference proteome</keyword>
<comment type="caution">
    <text evidence="1">The sequence shown here is derived from an EMBL/GenBank/DDBJ whole genome shotgun (WGS) entry which is preliminary data.</text>
</comment>
<dbReference type="EMBL" id="ASGP02000002">
    <property type="protein sequence ID" value="KAH9521408.1"/>
    <property type="molecule type" value="Genomic_DNA"/>
</dbReference>
<sequence length="65" mass="7829">MIYCKTADRIRRYLGCTRLFRKRNSYLGRFFDGFWAGKQLCTTLIFIKTSELRKKWNKAGVIKFI</sequence>
<reference evidence="1" key="2">
    <citation type="journal article" date="2022" name="Res Sq">
        <title>Comparative Genomics Reveals Insights into the Divergent Evolution of Astigmatic Mites and Household Pest Adaptations.</title>
        <authorList>
            <person name="Xiong Q."/>
            <person name="Wan A.T.-Y."/>
            <person name="Liu X.-Y."/>
            <person name="Fung C.S.-H."/>
            <person name="Xiao X."/>
            <person name="Malainual N."/>
            <person name="Hou J."/>
            <person name="Wang L."/>
            <person name="Wang M."/>
            <person name="Yang K."/>
            <person name="Cui Y."/>
            <person name="Leung E."/>
            <person name="Nong W."/>
            <person name="Shin S.-K."/>
            <person name="Au S."/>
            <person name="Jeong K.Y."/>
            <person name="Chew F.T."/>
            <person name="Hui J."/>
            <person name="Leung T.F."/>
            <person name="Tungtrongchitr A."/>
            <person name="Zhong N."/>
            <person name="Liu Z."/>
            <person name="Tsui S."/>
        </authorList>
    </citation>
    <scope>NUCLEOTIDE SEQUENCE</scope>
    <source>
        <strain evidence="1">Derf</strain>
        <tissue evidence="1">Whole organism</tissue>
    </source>
</reference>
<protein>
    <submittedName>
        <fullName evidence="1">EPM2A (Laforin) interacting protein 1, variant 2</fullName>
    </submittedName>
</protein>